<name>S3CCQ8_GLAL2</name>
<evidence type="ECO:0000256" key="2">
    <source>
        <dbReference type="ARBA" id="ARBA00023230"/>
    </source>
</evidence>
<dbReference type="eggNOG" id="KOG2507">
    <property type="taxonomic scope" value="Eukaryota"/>
</dbReference>
<evidence type="ECO:0000256" key="3">
    <source>
        <dbReference type="ARBA" id="ARBA00038812"/>
    </source>
</evidence>
<gene>
    <name evidence="8" type="ORF">GLAREA_08158</name>
</gene>
<evidence type="ECO:0000256" key="4">
    <source>
        <dbReference type="ARBA" id="ARBA00041575"/>
    </source>
</evidence>
<comment type="function">
    <text evidence="5">Involved in endoplasmic reticulum-associated protein degradation (ERAD). Acts as a platform to recruit both UBQLN1 and VCP to the ER during ERAD.</text>
</comment>
<dbReference type="Pfam" id="PF23187">
    <property type="entry name" value="UBX7_N"/>
    <property type="match status" value="1"/>
</dbReference>
<dbReference type="InterPro" id="IPR036249">
    <property type="entry name" value="Thioredoxin-like_sf"/>
</dbReference>
<evidence type="ECO:0000259" key="7">
    <source>
        <dbReference type="PROSITE" id="PS50033"/>
    </source>
</evidence>
<dbReference type="Proteomes" id="UP000016922">
    <property type="component" value="Unassembled WGS sequence"/>
</dbReference>
<feature type="compositionally biased region" description="Low complexity" evidence="6">
    <location>
        <begin position="153"/>
        <end position="163"/>
    </location>
</feature>
<dbReference type="SUPFAM" id="SSF52833">
    <property type="entry name" value="Thioredoxin-like"/>
    <property type="match status" value="1"/>
</dbReference>
<protein>
    <recommendedName>
        <fullName evidence="4">UBX domain-containing protein 2</fullName>
    </recommendedName>
</protein>
<dbReference type="KEGG" id="glz:GLAREA_08158"/>
<dbReference type="PANTHER" id="PTHR46424:SF1">
    <property type="entry name" value="UBX DOMAIN-CONTAINING PROTEIN 4"/>
    <property type="match status" value="1"/>
</dbReference>
<evidence type="ECO:0000313" key="8">
    <source>
        <dbReference type="EMBL" id="EPE24307.1"/>
    </source>
</evidence>
<evidence type="ECO:0000256" key="1">
    <source>
        <dbReference type="ARBA" id="ARBA00004406"/>
    </source>
</evidence>
<evidence type="ECO:0000256" key="6">
    <source>
        <dbReference type="SAM" id="MobiDB-lite"/>
    </source>
</evidence>
<dbReference type="InterPro" id="IPR029071">
    <property type="entry name" value="Ubiquitin-like_domsf"/>
</dbReference>
<dbReference type="Gene3D" id="3.10.20.90">
    <property type="entry name" value="Phosphatidylinositol 3-kinase Catalytic Subunit, Chain A, domain 1"/>
    <property type="match status" value="1"/>
</dbReference>
<proteinExistence type="predicted"/>
<comment type="subcellular location">
    <subcellularLocation>
        <location evidence="1">Endoplasmic reticulum membrane</location>
        <topology evidence="1">Peripheral membrane protein</topology>
    </subcellularLocation>
</comment>
<dbReference type="GO" id="GO:0005789">
    <property type="term" value="C:endoplasmic reticulum membrane"/>
    <property type="evidence" value="ECO:0007669"/>
    <property type="project" value="UniProtKB-SubCell"/>
</dbReference>
<keyword evidence="2" id="KW-0834">Unfolded protein response</keyword>
<dbReference type="InterPro" id="IPR001012">
    <property type="entry name" value="UBX_dom"/>
</dbReference>
<dbReference type="RefSeq" id="XP_008088395.1">
    <property type="nucleotide sequence ID" value="XM_008090204.1"/>
</dbReference>
<dbReference type="AlphaFoldDB" id="S3CCQ8"/>
<dbReference type="GO" id="GO:0006986">
    <property type="term" value="P:response to unfolded protein"/>
    <property type="evidence" value="ECO:0007669"/>
    <property type="project" value="UniProtKB-KW"/>
</dbReference>
<comment type="subunit">
    <text evidence="3">Directly interacts with VCP. Interacts with UBQLN1. Forms a complex with VCP and UBQLN1.</text>
</comment>
<organism evidence="8 9">
    <name type="scientific">Glarea lozoyensis (strain ATCC 20868 / MF5171)</name>
    <dbReference type="NCBI Taxonomy" id="1116229"/>
    <lineage>
        <taxon>Eukaryota</taxon>
        <taxon>Fungi</taxon>
        <taxon>Dikarya</taxon>
        <taxon>Ascomycota</taxon>
        <taxon>Pezizomycotina</taxon>
        <taxon>Leotiomycetes</taxon>
        <taxon>Helotiales</taxon>
        <taxon>Helotiaceae</taxon>
        <taxon>Glarea</taxon>
    </lineage>
</organism>
<dbReference type="GeneID" id="19467208"/>
<dbReference type="Gene3D" id="3.40.30.10">
    <property type="entry name" value="Glutaredoxin"/>
    <property type="match status" value="1"/>
</dbReference>
<dbReference type="CDD" id="cd01767">
    <property type="entry name" value="UBX"/>
    <property type="match status" value="1"/>
</dbReference>
<keyword evidence="9" id="KW-1185">Reference proteome</keyword>
<feature type="domain" description="UBX" evidence="7">
    <location>
        <begin position="266"/>
        <end position="347"/>
    </location>
</feature>
<dbReference type="HOGENOM" id="CLU_035996_1_0_1"/>
<dbReference type="OMA" id="FEPNNTS"/>
<reference evidence="8 9" key="1">
    <citation type="journal article" date="2013" name="BMC Genomics">
        <title>Genomics-driven discovery of the pneumocandin biosynthetic gene cluster in the fungus Glarea lozoyensis.</title>
        <authorList>
            <person name="Chen L."/>
            <person name="Yue Q."/>
            <person name="Zhang X."/>
            <person name="Xiang M."/>
            <person name="Wang C."/>
            <person name="Li S."/>
            <person name="Che Y."/>
            <person name="Ortiz-Lopez F.J."/>
            <person name="Bills G.F."/>
            <person name="Liu X."/>
            <person name="An Z."/>
        </authorList>
    </citation>
    <scope>NUCLEOTIDE SEQUENCE [LARGE SCALE GENOMIC DNA]</scope>
    <source>
        <strain evidence="9">ATCC 20868 / MF5171</strain>
    </source>
</reference>
<dbReference type="Pfam" id="PF00789">
    <property type="entry name" value="UBX"/>
    <property type="match status" value="1"/>
</dbReference>
<dbReference type="PANTHER" id="PTHR46424">
    <property type="entry name" value="UBX DOMAIN-CONTAINING PROTEIN 4"/>
    <property type="match status" value="1"/>
</dbReference>
<dbReference type="SUPFAM" id="SSF54236">
    <property type="entry name" value="Ubiquitin-like"/>
    <property type="match status" value="1"/>
</dbReference>
<dbReference type="PROSITE" id="PS50033">
    <property type="entry name" value="UBX"/>
    <property type="match status" value="1"/>
</dbReference>
<accession>S3CCQ8</accession>
<dbReference type="STRING" id="1116229.S3CCQ8"/>
<dbReference type="OrthoDB" id="2445133at2759"/>
<feature type="compositionally biased region" description="Basic and acidic residues" evidence="6">
    <location>
        <begin position="208"/>
        <end position="218"/>
    </location>
</feature>
<sequence length="453" mass="48960">MFFNGDLQSGIAQAMAQSKMVACFVTDEEQESSLWEEVFLKDSIVKSLLSSQTVLLRLIAGSQEALYLAAIFPIPKTPTLVIIKNGELKEYLASGTSKEDFLRRVGVAFQSSVPETPSRIAAALRGPLPGAVDSIPAAAPVVDQPSTSAFTTQPSSQPQAKPKSSGERKEQKPASSGKGKSKELPITSKLAPESSANKVADTKYALQRKKEQKDARAERDRILARVEADKTARKREAELRAQARVREAVSSQAAGKSSSGPIAQKQLHAECAVQVRLFDGSSIRERFPSGSSLRAHVRPWVDSKQELDFPYNFKLILTPLPNRDISLSEEEQDLQSLGLTPSATLILVPIKEFTSAYEGGPMGLVYRGASAGYGLLAGSLSWVAGTVGGVLGSTPSNEPPEATAETLASATIPRPGRVNIRTLRDQQPREDQQFYNGNALNFEPNDNEENHSN</sequence>
<dbReference type="SMART" id="SM00166">
    <property type="entry name" value="UBX"/>
    <property type="match status" value="1"/>
</dbReference>
<evidence type="ECO:0000256" key="5">
    <source>
        <dbReference type="ARBA" id="ARBA00046062"/>
    </source>
</evidence>
<evidence type="ECO:0000313" key="9">
    <source>
        <dbReference type="Proteomes" id="UP000016922"/>
    </source>
</evidence>
<dbReference type="EMBL" id="KE145373">
    <property type="protein sequence ID" value="EPE24307.1"/>
    <property type="molecule type" value="Genomic_DNA"/>
</dbReference>
<dbReference type="GO" id="GO:0036503">
    <property type="term" value="P:ERAD pathway"/>
    <property type="evidence" value="ECO:0007669"/>
    <property type="project" value="TreeGrafter"/>
</dbReference>
<feature type="region of interest" description="Disordered" evidence="6">
    <location>
        <begin position="145"/>
        <end position="218"/>
    </location>
</feature>